<evidence type="ECO:0000313" key="2">
    <source>
        <dbReference type="EMBL" id="CAB4746660.1"/>
    </source>
</evidence>
<protein>
    <submittedName>
        <fullName evidence="2">Unannotated protein</fullName>
    </submittedName>
</protein>
<organism evidence="2">
    <name type="scientific">freshwater metagenome</name>
    <dbReference type="NCBI Taxonomy" id="449393"/>
    <lineage>
        <taxon>unclassified sequences</taxon>
        <taxon>metagenomes</taxon>
        <taxon>ecological metagenomes</taxon>
    </lineage>
</organism>
<gene>
    <name evidence="2" type="ORF">UFOPK2802_00881</name>
</gene>
<proteinExistence type="predicted"/>
<name>A0A6J6THK2_9ZZZZ</name>
<dbReference type="EMBL" id="CAEZYX010000110">
    <property type="protein sequence ID" value="CAB4746660.1"/>
    <property type="molecule type" value="Genomic_DNA"/>
</dbReference>
<sequence length="79" mass="8530">MPSGRNVIERPPRSSNVYISFETTSVDSPTPRVKTSVSSKTGNSNNLYPANFAGEISSLRTFSKAIDRSGKYSLTPFGA</sequence>
<accession>A0A6J6THK2</accession>
<dbReference type="AlphaFoldDB" id="A0A6J6THK2"/>
<reference evidence="2" key="1">
    <citation type="submission" date="2020-05" db="EMBL/GenBank/DDBJ databases">
        <authorList>
            <person name="Chiriac C."/>
            <person name="Salcher M."/>
            <person name="Ghai R."/>
            <person name="Kavagutti S V."/>
        </authorList>
    </citation>
    <scope>NUCLEOTIDE SEQUENCE</scope>
</reference>
<feature type="region of interest" description="Disordered" evidence="1">
    <location>
        <begin position="19"/>
        <end position="45"/>
    </location>
</feature>
<evidence type="ECO:0000256" key="1">
    <source>
        <dbReference type="SAM" id="MobiDB-lite"/>
    </source>
</evidence>